<feature type="signal peptide" evidence="1">
    <location>
        <begin position="1"/>
        <end position="33"/>
    </location>
</feature>
<protein>
    <submittedName>
        <fullName evidence="2">Uncharacterized protein</fullName>
    </submittedName>
</protein>
<keyword evidence="1" id="KW-0732">Signal</keyword>
<comment type="caution">
    <text evidence="2">The sequence shown here is derived from an EMBL/GenBank/DDBJ whole genome shotgun (WGS) entry which is preliminary data.</text>
</comment>
<sequence length="776" mass="82621">MELESKGPGVATLRRYAAVLVSGLLLAAPVAQAQNYEGYYGNTEWRDIGEDVKTVKYCPGNGSIAVGTRRNSDADQVLVTRVSDTGVTDNAGLNTWQQAYYVGGGKHSTGYGIIELAGGAGFAVTGSLRTDEGSYAFVMRLDCKGNPQWTTLLDNRDQTSRATGYDLIQSGSVMPSRAAAGGDIVMVGEEIQNGRTVGRIARVDLTGNVVWDHQYDGHEWPALQFRAVTENLANTGAWTDLVIAGTATSANGVRNALMFRATGAGAPVCSTTLGDEKEHRDFNGLTPLLGRNFLGETVLVGAATGFSEGAPSQPYLVRYSRASCSPKVQAVWNDREKASFTAYDVVEAATLDGLNGALAVVGTIGSSQGFVLAADPATLREYGALVQRRYGDNFRESLYAIDRKADRFIMAGATGADWAGEGDPQDLYLVQVDAALYTQCADQWYPQAVNVDLPPKDLWPQYQRVDKFFAVQTPPVDASKWGYACELDPPEGCPGVIDNGTVMLGVHPTAYLNIECPAIPMSSGLYGTTLVGLRFLPTNGEASAPGTPCEGWGVANADPAAPVSGHTSRCNGTVNMVVNSFTTPASPPIDTANSVVTVANTFRVTHRFTPAPQTPYLYRVDVSIQNVSSKAIKDLRYTRGIDYDVPPNTFSEYITLAGSSPLLFAWNTNGFTSLDPLAIHPSSGAVTDSGPSDRGSHMDFRLGSLAVGATRSFVTYYGAAPTERDALNALGLVNAGLYSLGQANWDGSSPWNAPLPGIDGRDNGRPGTFMYGLQTR</sequence>
<feature type="chain" id="PRO_5007131486" evidence="1">
    <location>
        <begin position="34"/>
        <end position="776"/>
    </location>
</feature>
<proteinExistence type="predicted"/>
<dbReference type="PANTHER" id="PTHR42754:SF1">
    <property type="entry name" value="LIPOPROTEIN"/>
    <property type="match status" value="1"/>
</dbReference>
<evidence type="ECO:0000313" key="3">
    <source>
        <dbReference type="Proteomes" id="UP000023435"/>
    </source>
</evidence>
<name>A0A108U4E5_9GAMM</name>
<dbReference type="OrthoDB" id="5003858at2"/>
<reference evidence="2 3" key="1">
    <citation type="journal article" date="2014" name="Genome Announc.">
        <title>Draft Genome Sequence of Lysobacter capsici AZ78, a Bacterium Antagonistic to Plant-Pathogenic Oomycetes.</title>
        <authorList>
            <person name="Puopolo G."/>
            <person name="Sonego P."/>
            <person name="Engelen K."/>
            <person name="Pertot I."/>
        </authorList>
    </citation>
    <scope>NUCLEOTIDE SEQUENCE [LARGE SCALE GENOMIC DNA]</scope>
    <source>
        <strain evidence="2 3">AZ78</strain>
    </source>
</reference>
<dbReference type="EMBL" id="JAJA02000002">
    <property type="protein sequence ID" value="KWS02351.1"/>
    <property type="molecule type" value="Genomic_DNA"/>
</dbReference>
<dbReference type="PANTHER" id="PTHR42754">
    <property type="entry name" value="ENDOGLUCANASE"/>
    <property type="match status" value="1"/>
</dbReference>
<dbReference type="RefSeq" id="WP_051546782.1">
    <property type="nucleotide sequence ID" value="NZ_JAJA02000002.1"/>
</dbReference>
<evidence type="ECO:0000256" key="1">
    <source>
        <dbReference type="SAM" id="SignalP"/>
    </source>
</evidence>
<accession>A0A108U4E5</accession>
<dbReference type="AlphaFoldDB" id="A0A108U4E5"/>
<organism evidence="2 3">
    <name type="scientific">Lysobacter capsici AZ78</name>
    <dbReference type="NCBI Taxonomy" id="1444315"/>
    <lineage>
        <taxon>Bacteria</taxon>
        <taxon>Pseudomonadati</taxon>
        <taxon>Pseudomonadota</taxon>
        <taxon>Gammaproteobacteria</taxon>
        <taxon>Lysobacterales</taxon>
        <taxon>Lysobacteraceae</taxon>
        <taxon>Lysobacter</taxon>
    </lineage>
</organism>
<keyword evidence="3" id="KW-1185">Reference proteome</keyword>
<dbReference type="Proteomes" id="UP000023435">
    <property type="component" value="Unassembled WGS sequence"/>
</dbReference>
<evidence type="ECO:0000313" key="2">
    <source>
        <dbReference type="EMBL" id="KWS02351.1"/>
    </source>
</evidence>
<gene>
    <name evidence="2" type="ORF">AZ78_5018</name>
</gene>